<dbReference type="GO" id="GO:0008270">
    <property type="term" value="F:zinc ion binding"/>
    <property type="evidence" value="ECO:0007669"/>
    <property type="project" value="UniProtKB-KW"/>
</dbReference>
<proteinExistence type="inferred from homology"/>
<evidence type="ECO:0000256" key="9">
    <source>
        <dbReference type="SAM" id="MobiDB-lite"/>
    </source>
</evidence>
<keyword evidence="4" id="KW-0863">Zinc-finger</keyword>
<sequence>MSRDKCAECGGRTEWDENVGSAICIQCGTLADPTQSVLTTHLDFPTNGTSGPWTTNTTLSLKGRKGWTLAGQSQEASLTRNRAAIHSFIQALAVRVSARGAAERAQTLFDQAMSRDKFRWGRKSKRMAGAALAIALRESKKSDALRDIAFILEETPETLGRSFSSLARVLDLKVTPTDPTVHLSALHSHIISMLQVSPHAFPDGLKAALQSLLPRMMSIMRTADSLCALISRSDGLAKLPTPSTACAVLMLAVEAELQKQVPHTGVFAQILGARYEAAKATVMQRYKLIYDLVEGWIREVPWLDAHERKKGKEGRSVIAKRVVVARGLKDVLQFQEEIWVKKLEAQAEPLLRLDLELAADTEENQDGEDDADADGHTSSTSPTLTKQELVMSRPVHKSYKSSHERAVARASRFLLDPLRQASSAGSGAQSMPLRLRKPSGRADLDLLSHILTADVAHLPHVFANAPSRLQILAARAPAADIPDEELFADGELDGLIRSAEEAGQLQIALGWDGEGEEEAPLKRSRQKRKRALEDESQGSSKGTKRINMDALAQLLNPDMDLGVVYGSSETMVSGGDGEIVEEWRPMSPGGGGCDDDWYE</sequence>
<evidence type="ECO:0000256" key="1">
    <source>
        <dbReference type="ARBA" id="ARBA00004123"/>
    </source>
</evidence>
<dbReference type="EMBL" id="KE504122">
    <property type="protein sequence ID" value="EPT06228.1"/>
    <property type="molecule type" value="Genomic_DNA"/>
</dbReference>
<dbReference type="SUPFAM" id="SSF47954">
    <property type="entry name" value="Cyclin-like"/>
    <property type="match status" value="1"/>
</dbReference>
<feature type="region of interest" description="Disordered" evidence="9">
    <location>
        <begin position="511"/>
        <end position="546"/>
    </location>
</feature>
<dbReference type="InterPro" id="IPR013150">
    <property type="entry name" value="TFIIB_cyclin"/>
</dbReference>
<name>S8EQ91_FOMSC</name>
<dbReference type="Pfam" id="PF00382">
    <property type="entry name" value="TFIIB"/>
    <property type="match status" value="1"/>
</dbReference>
<dbReference type="HOGENOM" id="CLU_030895_0_0_1"/>
<evidence type="ECO:0000256" key="2">
    <source>
        <dbReference type="ARBA" id="ARBA00010857"/>
    </source>
</evidence>
<reference evidence="11 12" key="1">
    <citation type="journal article" date="2012" name="Science">
        <title>The Paleozoic origin of enzymatic lignin decomposition reconstructed from 31 fungal genomes.</title>
        <authorList>
            <person name="Floudas D."/>
            <person name="Binder M."/>
            <person name="Riley R."/>
            <person name="Barry K."/>
            <person name="Blanchette R.A."/>
            <person name="Henrissat B."/>
            <person name="Martinez A.T."/>
            <person name="Otillar R."/>
            <person name="Spatafora J.W."/>
            <person name="Yadav J.S."/>
            <person name="Aerts A."/>
            <person name="Benoit I."/>
            <person name="Boyd A."/>
            <person name="Carlson A."/>
            <person name="Copeland A."/>
            <person name="Coutinho P.M."/>
            <person name="de Vries R.P."/>
            <person name="Ferreira P."/>
            <person name="Findley K."/>
            <person name="Foster B."/>
            <person name="Gaskell J."/>
            <person name="Glotzer D."/>
            <person name="Gorecki P."/>
            <person name="Heitman J."/>
            <person name="Hesse C."/>
            <person name="Hori C."/>
            <person name="Igarashi K."/>
            <person name="Jurgens J.A."/>
            <person name="Kallen N."/>
            <person name="Kersten P."/>
            <person name="Kohler A."/>
            <person name="Kuees U."/>
            <person name="Kumar T.K.A."/>
            <person name="Kuo A."/>
            <person name="LaButti K."/>
            <person name="Larrondo L.F."/>
            <person name="Lindquist E."/>
            <person name="Ling A."/>
            <person name="Lombard V."/>
            <person name="Lucas S."/>
            <person name="Lundell T."/>
            <person name="Martin R."/>
            <person name="McLaughlin D.J."/>
            <person name="Morgenstern I."/>
            <person name="Morin E."/>
            <person name="Murat C."/>
            <person name="Nagy L.G."/>
            <person name="Nolan M."/>
            <person name="Ohm R.A."/>
            <person name="Patyshakuliyeva A."/>
            <person name="Rokas A."/>
            <person name="Ruiz-Duenas F.J."/>
            <person name="Sabat G."/>
            <person name="Salamov A."/>
            <person name="Samejima M."/>
            <person name="Schmutz J."/>
            <person name="Slot J.C."/>
            <person name="St John F."/>
            <person name="Stenlid J."/>
            <person name="Sun H."/>
            <person name="Sun S."/>
            <person name="Syed K."/>
            <person name="Tsang A."/>
            <person name="Wiebenga A."/>
            <person name="Young D."/>
            <person name="Pisabarro A."/>
            <person name="Eastwood D.C."/>
            <person name="Martin F."/>
            <person name="Cullen D."/>
            <person name="Grigoriev I.V."/>
            <person name="Hibbett D.S."/>
        </authorList>
    </citation>
    <scope>NUCLEOTIDE SEQUENCE</scope>
    <source>
        <strain evidence="12">FP-58527</strain>
    </source>
</reference>
<gene>
    <name evidence="11" type="ORF">FOMPIDRAFT_1109667</name>
</gene>
<evidence type="ECO:0000259" key="10">
    <source>
        <dbReference type="Pfam" id="PF00382"/>
    </source>
</evidence>
<evidence type="ECO:0000256" key="3">
    <source>
        <dbReference type="ARBA" id="ARBA00022723"/>
    </source>
</evidence>
<feature type="region of interest" description="Disordered" evidence="9">
    <location>
        <begin position="363"/>
        <end position="403"/>
    </location>
</feature>
<evidence type="ECO:0000256" key="5">
    <source>
        <dbReference type="ARBA" id="ARBA00022833"/>
    </source>
</evidence>
<dbReference type="GO" id="GO:0070897">
    <property type="term" value="P:transcription preinitiation complex assembly"/>
    <property type="evidence" value="ECO:0007669"/>
    <property type="project" value="InterPro"/>
</dbReference>
<dbReference type="eggNOG" id="KOG1598">
    <property type="taxonomic scope" value="Eukaryota"/>
</dbReference>
<evidence type="ECO:0000256" key="8">
    <source>
        <dbReference type="ARBA" id="ARBA00023242"/>
    </source>
</evidence>
<dbReference type="OrthoDB" id="2527864at2759"/>
<dbReference type="InParanoid" id="S8EQ91"/>
<keyword evidence="5" id="KW-0862">Zinc</keyword>
<dbReference type="GO" id="GO:0097550">
    <property type="term" value="C:transcription preinitiation complex"/>
    <property type="evidence" value="ECO:0007669"/>
    <property type="project" value="TreeGrafter"/>
</dbReference>
<accession>S8EQ91</accession>
<dbReference type="PANTHER" id="PTHR11618:SF4">
    <property type="entry name" value="TRANSCRIPTION FACTOR IIIB 90 KDA SUBUNIT"/>
    <property type="match status" value="1"/>
</dbReference>
<evidence type="ECO:0000256" key="6">
    <source>
        <dbReference type="ARBA" id="ARBA00023015"/>
    </source>
</evidence>
<dbReference type="GO" id="GO:0000995">
    <property type="term" value="F:RNA polymerase III general transcription initiation factor activity"/>
    <property type="evidence" value="ECO:0007669"/>
    <property type="project" value="TreeGrafter"/>
</dbReference>
<evidence type="ECO:0000256" key="4">
    <source>
        <dbReference type="ARBA" id="ARBA00022771"/>
    </source>
</evidence>
<dbReference type="PANTHER" id="PTHR11618">
    <property type="entry name" value="TRANSCRIPTION INITIATION FACTOR IIB-RELATED"/>
    <property type="match status" value="1"/>
</dbReference>
<keyword evidence="7" id="KW-0804">Transcription</keyword>
<protein>
    <recommendedName>
        <fullName evidence="10">Transcription factor TFIIB cyclin-like domain-containing protein</fullName>
    </recommendedName>
</protein>
<comment type="similarity">
    <text evidence="2">Belongs to the TFIIB family.</text>
</comment>
<dbReference type="GO" id="GO:0001006">
    <property type="term" value="F:RNA polymerase III type 3 promoter sequence-specific DNA binding"/>
    <property type="evidence" value="ECO:0007669"/>
    <property type="project" value="TreeGrafter"/>
</dbReference>
<feature type="compositionally biased region" description="Polar residues" evidence="9">
    <location>
        <begin position="376"/>
        <end position="386"/>
    </location>
</feature>
<keyword evidence="8" id="KW-0539">Nucleus</keyword>
<dbReference type="GO" id="GO:0000126">
    <property type="term" value="C:transcription factor TFIIIB complex"/>
    <property type="evidence" value="ECO:0007669"/>
    <property type="project" value="TreeGrafter"/>
</dbReference>
<feature type="region of interest" description="Disordered" evidence="9">
    <location>
        <begin position="580"/>
        <end position="599"/>
    </location>
</feature>
<dbReference type="GO" id="GO:0005634">
    <property type="term" value="C:nucleus"/>
    <property type="evidence" value="ECO:0007669"/>
    <property type="project" value="UniProtKB-SubCell"/>
</dbReference>
<dbReference type="AlphaFoldDB" id="S8EQ91"/>
<evidence type="ECO:0000256" key="7">
    <source>
        <dbReference type="ARBA" id="ARBA00023163"/>
    </source>
</evidence>
<organism evidence="11 12">
    <name type="scientific">Fomitopsis schrenkii</name>
    <name type="common">Brown rot fungus</name>
    <dbReference type="NCBI Taxonomy" id="2126942"/>
    <lineage>
        <taxon>Eukaryota</taxon>
        <taxon>Fungi</taxon>
        <taxon>Dikarya</taxon>
        <taxon>Basidiomycota</taxon>
        <taxon>Agaricomycotina</taxon>
        <taxon>Agaricomycetes</taxon>
        <taxon>Polyporales</taxon>
        <taxon>Fomitopsis</taxon>
    </lineage>
</organism>
<evidence type="ECO:0000313" key="11">
    <source>
        <dbReference type="EMBL" id="EPT06228.1"/>
    </source>
</evidence>
<dbReference type="InterPro" id="IPR036915">
    <property type="entry name" value="Cyclin-like_sf"/>
</dbReference>
<dbReference type="CDD" id="cd00043">
    <property type="entry name" value="CYCLIN_SF"/>
    <property type="match status" value="1"/>
</dbReference>
<comment type="subcellular location">
    <subcellularLocation>
        <location evidence="1">Nucleus</location>
    </subcellularLocation>
</comment>
<keyword evidence="6" id="KW-0805">Transcription regulation</keyword>
<dbReference type="STRING" id="743788.S8EQ91"/>
<dbReference type="Gene3D" id="1.10.472.10">
    <property type="entry name" value="Cyclin-like"/>
    <property type="match status" value="1"/>
</dbReference>
<feature type="domain" description="Transcription factor TFIIB cyclin-like" evidence="10">
    <location>
        <begin position="76"/>
        <end position="167"/>
    </location>
</feature>
<dbReference type="InterPro" id="IPR000812">
    <property type="entry name" value="TFIIB"/>
</dbReference>
<dbReference type="Proteomes" id="UP000015241">
    <property type="component" value="Unassembled WGS sequence"/>
</dbReference>
<dbReference type="GO" id="GO:0017025">
    <property type="term" value="F:TBP-class protein binding"/>
    <property type="evidence" value="ECO:0007669"/>
    <property type="project" value="InterPro"/>
</dbReference>
<evidence type="ECO:0000313" key="12">
    <source>
        <dbReference type="Proteomes" id="UP000015241"/>
    </source>
</evidence>
<feature type="compositionally biased region" description="Acidic residues" evidence="9">
    <location>
        <begin position="363"/>
        <end position="372"/>
    </location>
</feature>
<keyword evidence="3" id="KW-0479">Metal-binding</keyword>
<keyword evidence="12" id="KW-1185">Reference proteome</keyword>